<protein>
    <recommendedName>
        <fullName evidence="6 14">Saccharopine dehydrogenase [NAD(+), L-lysine-forming]</fullName>
        <shortName evidence="14">SDH</shortName>
        <ecNumber evidence="5 14">1.5.1.7</ecNumber>
    </recommendedName>
    <alternativeName>
        <fullName evidence="12 14">Lysine--2-oxoglutarate reductase</fullName>
    </alternativeName>
</protein>
<evidence type="ECO:0000256" key="12">
    <source>
        <dbReference type="ARBA" id="ARBA00033228"/>
    </source>
</evidence>
<dbReference type="AlphaFoldDB" id="A0AA39R166"/>
<evidence type="ECO:0000256" key="9">
    <source>
        <dbReference type="ARBA" id="ARBA00023027"/>
    </source>
</evidence>
<evidence type="ECO:0000313" key="20">
    <source>
        <dbReference type="EMBL" id="KAK0511989.1"/>
    </source>
</evidence>
<proteinExistence type="inferred from homology"/>
<comment type="similarity">
    <text evidence="3 14">Belongs to the AlaDH/PNT family.</text>
</comment>
<dbReference type="GO" id="GO:0004754">
    <property type="term" value="F:saccharopine dehydrogenase (NAD+, L-lysine-forming) activity"/>
    <property type="evidence" value="ECO:0007669"/>
    <property type="project" value="UniProtKB-EC"/>
</dbReference>
<feature type="domain" description="Alanine dehydrogenase/pyridine nucleotide transhydrogenase N-terminal" evidence="19">
    <location>
        <begin position="7"/>
        <end position="141"/>
    </location>
</feature>
<evidence type="ECO:0000313" key="21">
    <source>
        <dbReference type="Proteomes" id="UP001166286"/>
    </source>
</evidence>
<evidence type="ECO:0000256" key="3">
    <source>
        <dbReference type="ARBA" id="ARBA00005689"/>
    </source>
</evidence>
<evidence type="ECO:0000256" key="1">
    <source>
        <dbReference type="ARBA" id="ARBA00004078"/>
    </source>
</evidence>
<evidence type="ECO:0000256" key="11">
    <source>
        <dbReference type="ARBA" id="ARBA00023157"/>
    </source>
</evidence>
<dbReference type="FunFam" id="3.40.50.720:FF:000217">
    <property type="entry name" value="Saccharopine dehydrogenase [NAD(+), L-lysine-forming]"/>
    <property type="match status" value="1"/>
</dbReference>
<keyword evidence="21" id="KW-1185">Reference proteome</keyword>
<evidence type="ECO:0000256" key="8">
    <source>
        <dbReference type="ARBA" id="ARBA00023002"/>
    </source>
</evidence>
<evidence type="ECO:0000259" key="19">
    <source>
        <dbReference type="SMART" id="SM01003"/>
    </source>
</evidence>
<dbReference type="InterPro" id="IPR007698">
    <property type="entry name" value="AlaDH/PNT_NAD(H)-bd"/>
</dbReference>
<organism evidence="20 21">
    <name type="scientific">Cladonia borealis</name>
    <dbReference type="NCBI Taxonomy" id="184061"/>
    <lineage>
        <taxon>Eukaryota</taxon>
        <taxon>Fungi</taxon>
        <taxon>Dikarya</taxon>
        <taxon>Ascomycota</taxon>
        <taxon>Pezizomycotina</taxon>
        <taxon>Lecanoromycetes</taxon>
        <taxon>OSLEUM clade</taxon>
        <taxon>Lecanoromycetidae</taxon>
        <taxon>Lecanorales</taxon>
        <taxon>Lecanorineae</taxon>
        <taxon>Cladoniaceae</taxon>
        <taxon>Cladonia</taxon>
    </lineage>
</organism>
<feature type="binding site" evidence="16">
    <location>
        <position position="278"/>
    </location>
    <ligand>
        <name>NAD(+)</name>
        <dbReference type="ChEBI" id="CHEBI:57540"/>
    </ligand>
</feature>
<keyword evidence="10 14" id="KW-0457">Lysine biosynthesis</keyword>
<feature type="binding site" evidence="16">
    <location>
        <position position="129"/>
    </location>
    <ligand>
        <name>NAD(+)</name>
        <dbReference type="ChEBI" id="CHEBI:57540"/>
    </ligand>
</feature>
<dbReference type="InterPro" id="IPR027281">
    <property type="entry name" value="Lys1"/>
</dbReference>
<dbReference type="EC" id="1.5.1.7" evidence="5 14"/>
<feature type="disulfide bond" evidence="17">
    <location>
        <begin position="205"/>
        <end position="249"/>
    </location>
</feature>
<evidence type="ECO:0000256" key="16">
    <source>
        <dbReference type="PIRSR" id="PIRSR018250-3"/>
    </source>
</evidence>
<dbReference type="GO" id="GO:0005737">
    <property type="term" value="C:cytoplasm"/>
    <property type="evidence" value="ECO:0007669"/>
    <property type="project" value="TreeGrafter"/>
</dbReference>
<evidence type="ECO:0000256" key="4">
    <source>
        <dbReference type="ARBA" id="ARBA00011245"/>
    </source>
</evidence>
<name>A0AA39R166_9LECA</name>
<dbReference type="InterPro" id="IPR051168">
    <property type="entry name" value="AASS"/>
</dbReference>
<feature type="domain" description="Alanine dehydrogenase/pyridine nucleotide transhydrogenase NAD(H)-binding" evidence="18">
    <location>
        <begin position="180"/>
        <end position="319"/>
    </location>
</feature>
<dbReference type="SUPFAM" id="SSF51735">
    <property type="entry name" value="NAD(P)-binding Rossmann-fold domains"/>
    <property type="match status" value="1"/>
</dbReference>
<dbReference type="GO" id="GO:0019878">
    <property type="term" value="P:lysine biosynthetic process via aminoadipic acid"/>
    <property type="evidence" value="ECO:0007669"/>
    <property type="project" value="TreeGrafter"/>
</dbReference>
<evidence type="ECO:0000259" key="18">
    <source>
        <dbReference type="SMART" id="SM01002"/>
    </source>
</evidence>
<feature type="active site" description="Proton donor" evidence="15">
    <location>
        <position position="95"/>
    </location>
</feature>
<feature type="binding site" evidence="16">
    <location>
        <begin position="320"/>
        <end position="323"/>
    </location>
    <ligand>
        <name>NAD(+)</name>
        <dbReference type="ChEBI" id="CHEBI:57540"/>
    </ligand>
</feature>
<comment type="pathway">
    <text evidence="2 14">Amino-acid biosynthesis; L-lysine biosynthesis via AAA pathway; L-lysine from L-alpha-aminoadipate (fungal route): step 3/3.</text>
</comment>
<evidence type="ECO:0000256" key="13">
    <source>
        <dbReference type="ARBA" id="ARBA00047860"/>
    </source>
</evidence>
<evidence type="ECO:0000256" key="14">
    <source>
        <dbReference type="PIRNR" id="PIRNR018250"/>
    </source>
</evidence>
<evidence type="ECO:0000256" key="17">
    <source>
        <dbReference type="PIRSR" id="PIRSR018250-4"/>
    </source>
</evidence>
<keyword evidence="7 14" id="KW-0028">Amino-acid biosynthesis</keyword>
<dbReference type="SMART" id="SM01002">
    <property type="entry name" value="AlaDh_PNT_C"/>
    <property type="match status" value="1"/>
</dbReference>
<feature type="binding site" evidence="16">
    <location>
        <position position="231"/>
    </location>
    <ligand>
        <name>NAD(+)</name>
        <dbReference type="ChEBI" id="CHEBI:57540"/>
    </ligand>
</feature>
<evidence type="ECO:0000256" key="5">
    <source>
        <dbReference type="ARBA" id="ARBA00012847"/>
    </source>
</evidence>
<keyword evidence="9 14" id="KW-0520">NAD</keyword>
<evidence type="ECO:0000256" key="2">
    <source>
        <dbReference type="ARBA" id="ARBA00004884"/>
    </source>
</evidence>
<evidence type="ECO:0000256" key="15">
    <source>
        <dbReference type="PIRSR" id="PIRSR018250-1"/>
    </source>
</evidence>
<dbReference type="EMBL" id="JAFEKC020000011">
    <property type="protein sequence ID" value="KAK0511989.1"/>
    <property type="molecule type" value="Genomic_DNA"/>
</dbReference>
<dbReference type="PIRSF" id="PIRSF018250">
    <property type="entry name" value="Saccharopine_DH_Lys"/>
    <property type="match status" value="1"/>
</dbReference>
<feature type="binding site" evidence="16">
    <location>
        <position position="251"/>
    </location>
    <ligand>
        <name>NAD(+)</name>
        <dbReference type="ChEBI" id="CHEBI:57540"/>
    </ligand>
</feature>
<feature type="active site" description="Proton acceptor" evidence="15">
    <location>
        <position position="77"/>
    </location>
</feature>
<dbReference type="PANTHER" id="PTHR11133">
    <property type="entry name" value="SACCHAROPINE DEHYDROGENASE"/>
    <property type="match status" value="1"/>
</dbReference>
<gene>
    <name evidence="20" type="ORF">JMJ35_005117</name>
</gene>
<evidence type="ECO:0000256" key="6">
    <source>
        <dbReference type="ARBA" id="ARBA00021221"/>
    </source>
</evidence>
<comment type="function">
    <text evidence="1">Catalyzes the NAD(+)-dependent cleavage of saccharopine to L-lysine and 2-oxoglutarate, the final step in the alpha-aminoadipate (AAA) pathway for lysin biosynthesis.</text>
</comment>
<dbReference type="InterPro" id="IPR007886">
    <property type="entry name" value="AlaDH/PNT_N"/>
</dbReference>
<dbReference type="SUPFAM" id="SSF52283">
    <property type="entry name" value="Formate/glycerate dehydrogenase catalytic domain-like"/>
    <property type="match status" value="1"/>
</dbReference>
<dbReference type="Gene3D" id="3.40.50.720">
    <property type="entry name" value="NAD(P)-binding Rossmann-like Domain"/>
    <property type="match status" value="1"/>
</dbReference>
<keyword evidence="8 14" id="KW-0560">Oxidoreductase</keyword>
<evidence type="ECO:0000256" key="10">
    <source>
        <dbReference type="ARBA" id="ARBA00023154"/>
    </source>
</evidence>
<dbReference type="FunFam" id="3.40.50.720:FF:000627">
    <property type="entry name" value="Saccharopine dehydrogenase [NAD(+), L-lysine-forming]"/>
    <property type="match status" value="1"/>
</dbReference>
<accession>A0AA39R166</accession>
<feature type="binding site" evidence="16">
    <location>
        <position position="227"/>
    </location>
    <ligand>
        <name>NAD(+)</name>
        <dbReference type="ChEBI" id="CHEBI:57540"/>
    </ligand>
</feature>
<reference evidence="20" key="1">
    <citation type="submission" date="2023-03" db="EMBL/GenBank/DDBJ databases">
        <title>Complete genome of Cladonia borealis.</title>
        <authorList>
            <person name="Park H."/>
        </authorList>
    </citation>
    <scope>NUCLEOTIDE SEQUENCE</scope>
    <source>
        <strain evidence="20">ANT050790</strain>
    </source>
</reference>
<dbReference type="InterPro" id="IPR036291">
    <property type="entry name" value="NAD(P)-bd_dom_sf"/>
</dbReference>
<dbReference type="SMART" id="SM01003">
    <property type="entry name" value="AlaDh_PNT_N"/>
    <property type="match status" value="1"/>
</dbReference>
<comment type="subunit">
    <text evidence="4">Monomer.</text>
</comment>
<dbReference type="CDD" id="cd12188">
    <property type="entry name" value="SDH"/>
    <property type="match status" value="1"/>
</dbReference>
<evidence type="ECO:0000256" key="7">
    <source>
        <dbReference type="ARBA" id="ARBA00022605"/>
    </source>
</evidence>
<sequence length="390" mass="43286">MAPITLHLRSEDKPLEHRSALTPATVRKLLDKGFIVNVERSPVRIFEDKEFEDVGATMVPTGTWPDAPQDHIIIGLKELPEEEFPLKHTHIQFAHCYKGQGGWDKVLSRFPGGGGTLYDLEFLEDHSGRRVAAFGYHAGYAGAALAIMDWAWQLEHGGQTPMPGKQHYKNEGDLIKEVKAELEKGLAKAEGKKPQILVIGALGRCGRGALDLCRAVDIPESNLLKWDMKETEKGGPFAEIRESDIFINCIYLSADIPKFVTEDFLKEGERRLSVVCDVSCDTTNPLNPIPFCNKPTYFDKPTITLPESEFSNPPLSYITIDHLPSLLPREASEAFSTALLPSLLELPQHSSAPVWQKARKLFDEKVATLPPKLQQAKGFLTGSTLPTARP</sequence>
<dbReference type="Proteomes" id="UP001166286">
    <property type="component" value="Unassembled WGS sequence"/>
</dbReference>
<comment type="catalytic activity">
    <reaction evidence="13 14">
        <text>L-saccharopine + NAD(+) + H2O = L-lysine + 2-oxoglutarate + NADH + H(+)</text>
        <dbReference type="Rhea" id="RHEA:12440"/>
        <dbReference type="ChEBI" id="CHEBI:15377"/>
        <dbReference type="ChEBI" id="CHEBI:15378"/>
        <dbReference type="ChEBI" id="CHEBI:16810"/>
        <dbReference type="ChEBI" id="CHEBI:32551"/>
        <dbReference type="ChEBI" id="CHEBI:57540"/>
        <dbReference type="ChEBI" id="CHEBI:57945"/>
        <dbReference type="ChEBI" id="CHEBI:57951"/>
        <dbReference type="EC" id="1.5.1.7"/>
    </reaction>
</comment>
<keyword evidence="11" id="KW-1015">Disulfide bond</keyword>
<dbReference type="PANTHER" id="PTHR11133:SF23">
    <property type="entry name" value="SACCHAROPINE DEHYDROGENASE [NAD(+), L-LYSINE-FORMING]"/>
    <property type="match status" value="1"/>
</dbReference>
<comment type="caution">
    <text evidence="20">The sequence shown here is derived from an EMBL/GenBank/DDBJ whole genome shotgun (WGS) entry which is preliminary data.</text>
</comment>
<feature type="binding site" evidence="16">
    <location>
        <begin position="203"/>
        <end position="204"/>
    </location>
    <ligand>
        <name>NAD(+)</name>
        <dbReference type="ChEBI" id="CHEBI:57540"/>
    </ligand>
</feature>
<dbReference type="Pfam" id="PF05222">
    <property type="entry name" value="AlaDh_PNT_N"/>
    <property type="match status" value="1"/>
</dbReference>